<organism evidence="5 6">
    <name type="scientific">Novosphingobium ovatum</name>
    <dbReference type="NCBI Taxonomy" id="1908523"/>
    <lineage>
        <taxon>Bacteria</taxon>
        <taxon>Pseudomonadati</taxon>
        <taxon>Pseudomonadota</taxon>
        <taxon>Alphaproteobacteria</taxon>
        <taxon>Sphingomonadales</taxon>
        <taxon>Sphingomonadaceae</taxon>
        <taxon>Novosphingobium</taxon>
    </lineage>
</organism>
<dbReference type="CDD" id="cd06999">
    <property type="entry name" value="cupin_HpaA-like_N"/>
    <property type="match status" value="1"/>
</dbReference>
<evidence type="ECO:0000256" key="1">
    <source>
        <dbReference type="ARBA" id="ARBA00023015"/>
    </source>
</evidence>
<evidence type="ECO:0000313" key="6">
    <source>
        <dbReference type="Proteomes" id="UP000753724"/>
    </source>
</evidence>
<dbReference type="InterPro" id="IPR011051">
    <property type="entry name" value="RmlC_Cupin_sf"/>
</dbReference>
<evidence type="ECO:0000259" key="4">
    <source>
        <dbReference type="PROSITE" id="PS01124"/>
    </source>
</evidence>
<dbReference type="InterPro" id="IPR047264">
    <property type="entry name" value="Cupin_HpaA-like_N"/>
</dbReference>
<protein>
    <submittedName>
        <fullName evidence="5">Helix-turn-helix domain-containing protein</fullName>
    </submittedName>
</protein>
<dbReference type="SUPFAM" id="SSF46689">
    <property type="entry name" value="Homeodomain-like"/>
    <property type="match status" value="1"/>
</dbReference>
<dbReference type="PROSITE" id="PS01124">
    <property type="entry name" value="HTH_ARAC_FAMILY_2"/>
    <property type="match status" value="1"/>
</dbReference>
<evidence type="ECO:0000256" key="2">
    <source>
        <dbReference type="ARBA" id="ARBA00023125"/>
    </source>
</evidence>
<dbReference type="InterPro" id="IPR014710">
    <property type="entry name" value="RmlC-like_jellyroll"/>
</dbReference>
<dbReference type="RefSeq" id="WP_161717318.1">
    <property type="nucleotide sequence ID" value="NZ_JAAAPO010000002.1"/>
</dbReference>
<dbReference type="Proteomes" id="UP000753724">
    <property type="component" value="Unassembled WGS sequence"/>
</dbReference>
<sequence>MTRRRKPSAEIDRYALYGEGNGAIPAEFVHLESISSRSSQYEWSIAPHAHPGIFQLLVLEAGKGELITDGASLRLLPMAVVAVPSGAVHAFRFDPSAEGWVLSLADALLHDPRLAPFVAQVALAGGKVRYGQVAAEGAAAARLAWLLNDLARGLDEGRAGALAHPLMAELALVLTLADGLVEQSPAPGPRSGADDLVARFRRLVDQHFREGWAVERYVAALVTTQPTLTRACRKVLDKPPGEVVLDRILLEAMRSLTYTAAGVSQIAASLGFADAAYFARFFKGRTGMTASAFRDSRAWLDGEGEG</sequence>
<feature type="domain" description="HTH araC/xylS-type" evidence="4">
    <location>
        <begin position="198"/>
        <end position="296"/>
    </location>
</feature>
<dbReference type="InterPro" id="IPR009057">
    <property type="entry name" value="Homeodomain-like_sf"/>
</dbReference>
<dbReference type="SMART" id="SM00342">
    <property type="entry name" value="HTH_ARAC"/>
    <property type="match status" value="1"/>
</dbReference>
<proteinExistence type="predicted"/>
<dbReference type="PANTHER" id="PTHR46796:SF13">
    <property type="entry name" value="HTH-TYPE TRANSCRIPTIONAL ACTIVATOR RHAS"/>
    <property type="match status" value="1"/>
</dbReference>
<dbReference type="SUPFAM" id="SSF51182">
    <property type="entry name" value="RmlC-like cupins"/>
    <property type="match status" value="1"/>
</dbReference>
<dbReference type="InterPro" id="IPR050204">
    <property type="entry name" value="AraC_XylS_family_regulators"/>
</dbReference>
<keyword evidence="2" id="KW-0238">DNA-binding</keyword>
<reference evidence="6" key="1">
    <citation type="submission" date="2020-01" db="EMBL/GenBank/DDBJ databases">
        <title>Sphingomonas sp. strain CSW-10.</title>
        <authorList>
            <person name="Chen W.-M."/>
        </authorList>
    </citation>
    <scope>NUCLEOTIDE SEQUENCE [LARGE SCALE GENOMIC DNA]</scope>
    <source>
        <strain evidence="6">FSY-8</strain>
    </source>
</reference>
<evidence type="ECO:0000256" key="3">
    <source>
        <dbReference type="ARBA" id="ARBA00023163"/>
    </source>
</evidence>
<accession>A0ABW9XBY4</accession>
<keyword evidence="3" id="KW-0804">Transcription</keyword>
<dbReference type="PANTHER" id="PTHR46796">
    <property type="entry name" value="HTH-TYPE TRANSCRIPTIONAL ACTIVATOR RHAS-RELATED"/>
    <property type="match status" value="1"/>
</dbReference>
<comment type="caution">
    <text evidence="5">The sequence shown here is derived from an EMBL/GenBank/DDBJ whole genome shotgun (WGS) entry which is preliminary data.</text>
</comment>
<keyword evidence="6" id="KW-1185">Reference proteome</keyword>
<keyword evidence="1" id="KW-0805">Transcription regulation</keyword>
<dbReference type="Pfam" id="PF12833">
    <property type="entry name" value="HTH_18"/>
    <property type="match status" value="1"/>
</dbReference>
<name>A0ABW9XBY4_9SPHN</name>
<gene>
    <name evidence="5" type="ORF">GTZ99_05720</name>
</gene>
<dbReference type="Gene3D" id="2.60.120.10">
    <property type="entry name" value="Jelly Rolls"/>
    <property type="match status" value="1"/>
</dbReference>
<dbReference type="InterPro" id="IPR018060">
    <property type="entry name" value="HTH_AraC"/>
</dbReference>
<dbReference type="Gene3D" id="1.10.10.60">
    <property type="entry name" value="Homeodomain-like"/>
    <property type="match status" value="1"/>
</dbReference>
<dbReference type="EMBL" id="JAAAPO010000002">
    <property type="protein sequence ID" value="NBC36053.1"/>
    <property type="molecule type" value="Genomic_DNA"/>
</dbReference>
<evidence type="ECO:0000313" key="5">
    <source>
        <dbReference type="EMBL" id="NBC36053.1"/>
    </source>
</evidence>